<dbReference type="Proteomes" id="UP000694915">
    <property type="component" value="Unplaced"/>
</dbReference>
<organism evidence="3 4">
    <name type="scientific">Microtus ochrogaster</name>
    <name type="common">Prairie vole</name>
    <dbReference type="NCBI Taxonomy" id="79684"/>
    <lineage>
        <taxon>Eukaryota</taxon>
        <taxon>Metazoa</taxon>
        <taxon>Chordata</taxon>
        <taxon>Craniata</taxon>
        <taxon>Vertebrata</taxon>
        <taxon>Euteleostomi</taxon>
        <taxon>Mammalia</taxon>
        <taxon>Eutheria</taxon>
        <taxon>Euarchontoglires</taxon>
        <taxon>Glires</taxon>
        <taxon>Rodentia</taxon>
        <taxon>Myomorpha</taxon>
        <taxon>Muroidea</taxon>
        <taxon>Cricetidae</taxon>
        <taxon>Arvicolinae</taxon>
        <taxon>Microtus</taxon>
    </lineage>
</organism>
<feature type="compositionally biased region" description="Low complexity" evidence="1">
    <location>
        <begin position="63"/>
        <end position="83"/>
    </location>
</feature>
<name>A0ABM1AV55_MICOH</name>
<sequence length="270" mass="30158">MAVNRGLETFLSVFLLCCWYGTDLQPINSTSGPLTEDALNSTTEDIPEVFDEILAQEILEPNASSAVSETSATTKVSTQTTAQTKDKNMGIDENYQEDGSKNYHELLENVEPSTMSKDKTDNYDRSTVENHHEHSSRTRVEPHFSLNEKKSSNNDKHRKVSVLDRILQNIGRYEDSLELRAAIKKALFDPCHGPPAPISPLLQQSQGKMGRGTIDPERLLRTWGLSALDTAPVETMRREPKVVLKENGYHRRLLTSTLLSALLIIPAALL</sequence>
<dbReference type="InterPro" id="IPR029301">
    <property type="entry name" value="SPACA7"/>
</dbReference>
<feature type="region of interest" description="Disordered" evidence="1">
    <location>
        <begin position="110"/>
        <end position="156"/>
    </location>
</feature>
<accession>A0ABM1AV55</accession>
<dbReference type="Pfam" id="PF15307">
    <property type="entry name" value="SPACA7"/>
    <property type="match status" value="1"/>
</dbReference>
<proteinExistence type="predicted"/>
<feature type="signal peptide" evidence="2">
    <location>
        <begin position="1"/>
        <end position="24"/>
    </location>
</feature>
<feature type="region of interest" description="Disordered" evidence="1">
    <location>
        <begin position="62"/>
        <end position="98"/>
    </location>
</feature>
<dbReference type="RefSeq" id="XP_013208872.1">
    <property type="nucleotide sequence ID" value="XM_013353418.1"/>
</dbReference>
<feature type="chain" id="PRO_5046256438" evidence="2">
    <location>
        <begin position="25"/>
        <end position="270"/>
    </location>
</feature>
<evidence type="ECO:0000256" key="2">
    <source>
        <dbReference type="SAM" id="SignalP"/>
    </source>
</evidence>
<gene>
    <name evidence="4" type="primary">Spaca7</name>
</gene>
<keyword evidence="3" id="KW-1185">Reference proteome</keyword>
<reference evidence="4" key="1">
    <citation type="submission" date="2025-08" db="UniProtKB">
        <authorList>
            <consortium name="RefSeq"/>
        </authorList>
    </citation>
    <scope>IDENTIFICATION</scope>
</reference>
<feature type="compositionally biased region" description="Basic and acidic residues" evidence="1">
    <location>
        <begin position="116"/>
        <end position="155"/>
    </location>
</feature>
<keyword evidence="2" id="KW-0732">Signal</keyword>
<evidence type="ECO:0000313" key="3">
    <source>
        <dbReference type="Proteomes" id="UP000694915"/>
    </source>
</evidence>
<protein>
    <submittedName>
        <fullName evidence="4">Sperm acrosome-associated protein 7</fullName>
    </submittedName>
</protein>
<evidence type="ECO:0000313" key="4">
    <source>
        <dbReference type="RefSeq" id="XP_013208872.1"/>
    </source>
</evidence>
<evidence type="ECO:0000256" key="1">
    <source>
        <dbReference type="SAM" id="MobiDB-lite"/>
    </source>
</evidence>
<dbReference type="GeneID" id="101998179"/>